<dbReference type="PANTHER" id="PTHR46268">
    <property type="entry name" value="STRESS RESPONSE PROTEIN NHAX"/>
    <property type="match status" value="1"/>
</dbReference>
<dbReference type="PANTHER" id="PTHR46268:SF6">
    <property type="entry name" value="UNIVERSAL STRESS PROTEIN UP12"/>
    <property type="match status" value="1"/>
</dbReference>
<dbReference type="Pfam" id="PF00582">
    <property type="entry name" value="Usp"/>
    <property type="match status" value="1"/>
</dbReference>
<dbReference type="InterPro" id="IPR014729">
    <property type="entry name" value="Rossmann-like_a/b/a_fold"/>
</dbReference>
<name>A0A4V6PWZ7_9PSEU</name>
<dbReference type="SUPFAM" id="SSF52402">
    <property type="entry name" value="Adenine nucleotide alpha hydrolases-like"/>
    <property type="match status" value="1"/>
</dbReference>
<proteinExistence type="inferred from homology"/>
<feature type="domain" description="UspA" evidence="2">
    <location>
        <begin position="13"/>
        <end position="147"/>
    </location>
</feature>
<organism evidence="3 4">
    <name type="scientific">Actinomycetospora succinea</name>
    <dbReference type="NCBI Taxonomy" id="663603"/>
    <lineage>
        <taxon>Bacteria</taxon>
        <taxon>Bacillati</taxon>
        <taxon>Actinomycetota</taxon>
        <taxon>Actinomycetes</taxon>
        <taxon>Pseudonocardiales</taxon>
        <taxon>Pseudonocardiaceae</taxon>
        <taxon>Actinomycetospora</taxon>
    </lineage>
</organism>
<evidence type="ECO:0000313" key="4">
    <source>
        <dbReference type="Proteomes" id="UP000295705"/>
    </source>
</evidence>
<comment type="similarity">
    <text evidence="1">Belongs to the universal stress protein A family.</text>
</comment>
<reference evidence="3 4" key="1">
    <citation type="submission" date="2019-03" db="EMBL/GenBank/DDBJ databases">
        <title>Genomic Encyclopedia of Type Strains, Phase IV (KMG-IV): sequencing the most valuable type-strain genomes for metagenomic binning, comparative biology and taxonomic classification.</title>
        <authorList>
            <person name="Goeker M."/>
        </authorList>
    </citation>
    <scope>NUCLEOTIDE SEQUENCE [LARGE SCALE GENOMIC DNA]</scope>
    <source>
        <strain evidence="3 4">DSM 45775</strain>
    </source>
</reference>
<gene>
    <name evidence="3" type="ORF">EV188_104369</name>
</gene>
<keyword evidence="4" id="KW-1185">Reference proteome</keyword>
<dbReference type="OrthoDB" id="4553288at2"/>
<dbReference type="EMBL" id="SNYO01000004">
    <property type="protein sequence ID" value="TDQ58622.1"/>
    <property type="molecule type" value="Genomic_DNA"/>
</dbReference>
<evidence type="ECO:0000313" key="3">
    <source>
        <dbReference type="EMBL" id="TDQ58622.1"/>
    </source>
</evidence>
<accession>A0A4V6PWZ7</accession>
<protein>
    <submittedName>
        <fullName evidence="3">Nucleotide-binding universal stress UspA family protein</fullName>
    </submittedName>
</protein>
<evidence type="ECO:0000256" key="1">
    <source>
        <dbReference type="ARBA" id="ARBA00008791"/>
    </source>
</evidence>
<dbReference type="Proteomes" id="UP000295705">
    <property type="component" value="Unassembled WGS sequence"/>
</dbReference>
<dbReference type="Gene3D" id="3.40.50.620">
    <property type="entry name" value="HUPs"/>
    <property type="match status" value="1"/>
</dbReference>
<dbReference type="RefSeq" id="WP_133827444.1">
    <property type="nucleotide sequence ID" value="NZ_BAABHR010000002.1"/>
</dbReference>
<comment type="caution">
    <text evidence="3">The sequence shown here is derived from an EMBL/GenBank/DDBJ whole genome shotgun (WGS) entry which is preliminary data.</text>
</comment>
<dbReference type="AlphaFoldDB" id="A0A4V6PWZ7"/>
<sequence length="147" mass="15065">MTGFELGTDGPGTILVGVDGSITSLRAGAWAAGVARRQHAHLLVATVATTSSLAAMAPGALAVLSDTAQQLAAEVQGEAKRYLEDLALTGELVRVAGDPYTEIVRLADERRVDLVVVGASTSAGHRIVGSLAGRLVRAGKWPVTVVP</sequence>
<evidence type="ECO:0000259" key="2">
    <source>
        <dbReference type="Pfam" id="PF00582"/>
    </source>
</evidence>
<dbReference type="CDD" id="cd00293">
    <property type="entry name" value="USP-like"/>
    <property type="match status" value="1"/>
</dbReference>
<dbReference type="InterPro" id="IPR006016">
    <property type="entry name" value="UspA"/>
</dbReference>